<dbReference type="PRINTS" id="PR00035">
    <property type="entry name" value="HTHGNTR"/>
</dbReference>
<dbReference type="GO" id="GO:0045892">
    <property type="term" value="P:negative regulation of DNA-templated transcription"/>
    <property type="evidence" value="ECO:0007669"/>
    <property type="project" value="TreeGrafter"/>
</dbReference>
<evidence type="ECO:0000256" key="3">
    <source>
        <dbReference type="ARBA" id="ARBA00023163"/>
    </source>
</evidence>
<evidence type="ECO:0000256" key="2">
    <source>
        <dbReference type="ARBA" id="ARBA00023125"/>
    </source>
</evidence>
<dbReference type="PROSITE" id="PS50949">
    <property type="entry name" value="HTH_GNTR"/>
    <property type="match status" value="1"/>
</dbReference>
<keyword evidence="3" id="KW-0804">Transcription</keyword>
<dbReference type="InterPro" id="IPR000524">
    <property type="entry name" value="Tscrpt_reg_HTH_GntR"/>
</dbReference>
<dbReference type="PANTHER" id="PTHR44846:SF1">
    <property type="entry name" value="MANNOSYL-D-GLYCERATE TRANSPORT_METABOLISM SYSTEM REPRESSOR MNGR-RELATED"/>
    <property type="match status" value="1"/>
</dbReference>
<dbReference type="AlphaFoldDB" id="A0A7K0CS43"/>
<dbReference type="InterPro" id="IPR050679">
    <property type="entry name" value="Bact_HTH_transcr_reg"/>
</dbReference>
<dbReference type="Proteomes" id="UP000466345">
    <property type="component" value="Unassembled WGS sequence"/>
</dbReference>
<evidence type="ECO:0000313" key="5">
    <source>
        <dbReference type="EMBL" id="MQY16317.1"/>
    </source>
</evidence>
<dbReference type="InterPro" id="IPR036388">
    <property type="entry name" value="WH-like_DNA-bd_sf"/>
</dbReference>
<dbReference type="PANTHER" id="PTHR44846">
    <property type="entry name" value="MANNOSYL-D-GLYCERATE TRANSPORT/METABOLISM SYSTEM REPRESSOR MNGR-RELATED"/>
    <property type="match status" value="1"/>
</dbReference>
<keyword evidence="6" id="KW-1185">Reference proteome</keyword>
<dbReference type="Gene3D" id="1.10.10.10">
    <property type="entry name" value="Winged helix-like DNA-binding domain superfamily/Winged helix DNA-binding domain"/>
    <property type="match status" value="1"/>
</dbReference>
<dbReference type="SMART" id="SM00345">
    <property type="entry name" value="HTH_GNTR"/>
    <property type="match status" value="1"/>
</dbReference>
<dbReference type="OrthoDB" id="7363114at2"/>
<dbReference type="EMBL" id="WEGJ01000051">
    <property type="protein sequence ID" value="MQY16317.1"/>
    <property type="molecule type" value="Genomic_DNA"/>
</dbReference>
<gene>
    <name evidence="5" type="ORF">SRB5_65150</name>
</gene>
<accession>A0A7K0CS43</accession>
<dbReference type="InterPro" id="IPR036390">
    <property type="entry name" value="WH_DNA-bd_sf"/>
</dbReference>
<dbReference type="GO" id="GO:0003677">
    <property type="term" value="F:DNA binding"/>
    <property type="evidence" value="ECO:0007669"/>
    <property type="project" value="UniProtKB-KW"/>
</dbReference>
<evidence type="ECO:0000259" key="4">
    <source>
        <dbReference type="PROSITE" id="PS50949"/>
    </source>
</evidence>
<evidence type="ECO:0000313" key="6">
    <source>
        <dbReference type="Proteomes" id="UP000466345"/>
    </source>
</evidence>
<sequence length="296" mass="32751">MTNGDSAKSTATGRKPRPQQIADTLRMEISDGLYPPGATMPTQEQLADRFDVSRPVVRQAMGELARLGLVRTKQGSGTVVLDSTVPTKPSMVHLAPYIREAFATESRTVTLDLFTLTAESMDTHIRTQVARIRDGEIEPPERITVRVMIPSTEALLAFPRSVDDPSDTRPLERHRELTSRHAPSLVEALMSLKDAGLVNEVSARVRTVPLTPSHKLYILNKKAVLHGLYRLVEHPVTYKGDTLHMLDVLGLGSTLFLYTTNDAPGAGINDPGFVEESQRWFDSFWDHLATDAPFIS</sequence>
<organism evidence="5 6">
    <name type="scientific">Streptomyces smaragdinus</name>
    <dbReference type="NCBI Taxonomy" id="2585196"/>
    <lineage>
        <taxon>Bacteria</taxon>
        <taxon>Bacillati</taxon>
        <taxon>Actinomycetota</taxon>
        <taxon>Actinomycetes</taxon>
        <taxon>Kitasatosporales</taxon>
        <taxon>Streptomycetaceae</taxon>
        <taxon>Streptomyces</taxon>
    </lineage>
</organism>
<feature type="domain" description="HTH gntR-type" evidence="4">
    <location>
        <begin position="15"/>
        <end position="83"/>
    </location>
</feature>
<proteinExistence type="predicted"/>
<dbReference type="GO" id="GO:0003700">
    <property type="term" value="F:DNA-binding transcription factor activity"/>
    <property type="evidence" value="ECO:0007669"/>
    <property type="project" value="InterPro"/>
</dbReference>
<protein>
    <recommendedName>
        <fullName evidence="4">HTH gntR-type domain-containing protein</fullName>
    </recommendedName>
</protein>
<name>A0A7K0CS43_9ACTN</name>
<keyword evidence="1" id="KW-0805">Transcription regulation</keyword>
<reference evidence="5 6" key="1">
    <citation type="submission" date="2019-10" db="EMBL/GenBank/DDBJ databases">
        <title>Streptomyces smaragdinus sp. nov. and Streptomyces fabii sp. nov., isolated from the gut of fungus growing-termite Macrotermes natalensis.</title>
        <authorList>
            <person name="Schwitalla J."/>
            <person name="Benndorf R."/>
            <person name="Martin K."/>
            <person name="De Beer W."/>
            <person name="Kaster A.-K."/>
            <person name="Vollmers J."/>
            <person name="Poulsen M."/>
            <person name="Beemelmanns C."/>
        </authorList>
    </citation>
    <scope>NUCLEOTIDE SEQUENCE [LARGE SCALE GENOMIC DNA]</scope>
    <source>
        <strain evidence="5 6">RB5</strain>
    </source>
</reference>
<evidence type="ECO:0000256" key="1">
    <source>
        <dbReference type="ARBA" id="ARBA00023015"/>
    </source>
</evidence>
<keyword evidence="2" id="KW-0238">DNA-binding</keyword>
<dbReference type="CDD" id="cd07377">
    <property type="entry name" value="WHTH_GntR"/>
    <property type="match status" value="1"/>
</dbReference>
<dbReference type="Pfam" id="PF00392">
    <property type="entry name" value="GntR"/>
    <property type="match status" value="1"/>
</dbReference>
<dbReference type="SUPFAM" id="SSF46785">
    <property type="entry name" value="Winged helix' DNA-binding domain"/>
    <property type="match status" value="1"/>
</dbReference>
<comment type="caution">
    <text evidence="5">The sequence shown here is derived from an EMBL/GenBank/DDBJ whole genome shotgun (WGS) entry which is preliminary data.</text>
</comment>
<dbReference type="RefSeq" id="WP_153457098.1">
    <property type="nucleotide sequence ID" value="NZ_WEGJ01000051.1"/>
</dbReference>